<keyword evidence="2" id="KW-0812">Transmembrane</keyword>
<evidence type="ECO:0000259" key="3">
    <source>
        <dbReference type="PROSITE" id="PS50222"/>
    </source>
</evidence>
<dbReference type="PROSITE" id="PS50222">
    <property type="entry name" value="EF_HAND_2"/>
    <property type="match status" value="1"/>
</dbReference>
<dbReference type="InterPro" id="IPR002048">
    <property type="entry name" value="EF_hand_dom"/>
</dbReference>
<dbReference type="PROSITE" id="PS00018">
    <property type="entry name" value="EF_HAND_1"/>
    <property type="match status" value="2"/>
</dbReference>
<sequence>MSVEILDGETIRSFVEDKQAFNISVESLFTALDTDNNGRLSYIEMMKELMSLRVIETHFGVDIGLSNEELVQVYGSLFSRFDHDGDGTVDLEEFRSEMKEMMLAVARGLGFLPVQMAGISLYVFRLFAYYTMDNTARASTVNKHFQFDLLILDLLQLGKVLDV</sequence>
<proteinExistence type="predicted"/>
<evidence type="ECO:0000256" key="2">
    <source>
        <dbReference type="SAM" id="Phobius"/>
    </source>
</evidence>
<dbReference type="EMBL" id="JAGGNH010000001">
    <property type="protein sequence ID" value="KAJ0986804.1"/>
    <property type="molecule type" value="Genomic_DNA"/>
</dbReference>
<evidence type="ECO:0000313" key="4">
    <source>
        <dbReference type="EMBL" id="KAJ0986804.1"/>
    </source>
</evidence>
<dbReference type="InterPro" id="IPR018247">
    <property type="entry name" value="EF_Hand_1_Ca_BS"/>
</dbReference>
<evidence type="ECO:0000313" key="5">
    <source>
        <dbReference type="Proteomes" id="UP001085076"/>
    </source>
</evidence>
<dbReference type="GO" id="GO:0005509">
    <property type="term" value="F:calcium ion binding"/>
    <property type="evidence" value="ECO:0007669"/>
    <property type="project" value="InterPro"/>
</dbReference>
<comment type="caution">
    <text evidence="4">The sequence shown here is derived from an EMBL/GenBank/DDBJ whole genome shotgun (WGS) entry which is preliminary data.</text>
</comment>
<keyword evidence="2" id="KW-1133">Transmembrane helix</keyword>
<organism evidence="4 5">
    <name type="scientific">Dioscorea zingiberensis</name>
    <dbReference type="NCBI Taxonomy" id="325984"/>
    <lineage>
        <taxon>Eukaryota</taxon>
        <taxon>Viridiplantae</taxon>
        <taxon>Streptophyta</taxon>
        <taxon>Embryophyta</taxon>
        <taxon>Tracheophyta</taxon>
        <taxon>Spermatophyta</taxon>
        <taxon>Magnoliopsida</taxon>
        <taxon>Liliopsida</taxon>
        <taxon>Dioscoreales</taxon>
        <taxon>Dioscoreaceae</taxon>
        <taxon>Dioscorea</taxon>
    </lineage>
</organism>
<dbReference type="Gene3D" id="1.10.238.10">
    <property type="entry name" value="EF-hand"/>
    <property type="match status" value="1"/>
</dbReference>
<dbReference type="OrthoDB" id="186625at2759"/>
<dbReference type="AlphaFoldDB" id="A0A9D5D8J4"/>
<feature type="transmembrane region" description="Helical" evidence="2">
    <location>
        <begin position="104"/>
        <end position="124"/>
    </location>
</feature>
<dbReference type="InterPro" id="IPR011992">
    <property type="entry name" value="EF-hand-dom_pair"/>
</dbReference>
<gene>
    <name evidence="4" type="ORF">J5N97_005160</name>
</gene>
<dbReference type="Proteomes" id="UP001085076">
    <property type="component" value="Miscellaneous, Linkage group lg01"/>
</dbReference>
<name>A0A9D5D8J4_9LILI</name>
<reference evidence="4" key="1">
    <citation type="submission" date="2021-03" db="EMBL/GenBank/DDBJ databases">
        <authorList>
            <person name="Li Z."/>
            <person name="Yang C."/>
        </authorList>
    </citation>
    <scope>NUCLEOTIDE SEQUENCE</scope>
    <source>
        <strain evidence="4">Dzin_1.0</strain>
        <tissue evidence="4">Leaf</tissue>
    </source>
</reference>
<feature type="domain" description="EF-hand" evidence="3">
    <location>
        <begin position="69"/>
        <end position="104"/>
    </location>
</feature>
<keyword evidence="5" id="KW-1185">Reference proteome</keyword>
<protein>
    <recommendedName>
        <fullName evidence="3">EF-hand domain-containing protein</fullName>
    </recommendedName>
</protein>
<keyword evidence="1" id="KW-0106">Calcium</keyword>
<dbReference type="PANTHER" id="PTHR34574">
    <property type="entry name" value="CALCIUM-BINDING EF-HAND FAMILY PROTEIN-RELATED"/>
    <property type="match status" value="1"/>
</dbReference>
<evidence type="ECO:0000256" key="1">
    <source>
        <dbReference type="ARBA" id="ARBA00022837"/>
    </source>
</evidence>
<keyword evidence="2" id="KW-0472">Membrane</keyword>
<dbReference type="SUPFAM" id="SSF47473">
    <property type="entry name" value="EF-hand"/>
    <property type="match status" value="1"/>
</dbReference>
<accession>A0A9D5D8J4</accession>
<dbReference type="SMART" id="SM00054">
    <property type="entry name" value="EFh"/>
    <property type="match status" value="2"/>
</dbReference>
<reference evidence="4" key="2">
    <citation type="journal article" date="2022" name="Hortic Res">
        <title>The genome of Dioscorea zingiberensis sheds light on the biosynthesis, origin and evolution of the medicinally important diosgenin saponins.</title>
        <authorList>
            <person name="Li Y."/>
            <person name="Tan C."/>
            <person name="Li Z."/>
            <person name="Guo J."/>
            <person name="Li S."/>
            <person name="Chen X."/>
            <person name="Wang C."/>
            <person name="Dai X."/>
            <person name="Yang H."/>
            <person name="Song W."/>
            <person name="Hou L."/>
            <person name="Xu J."/>
            <person name="Tong Z."/>
            <person name="Xu A."/>
            <person name="Yuan X."/>
            <person name="Wang W."/>
            <person name="Yang Q."/>
            <person name="Chen L."/>
            <person name="Sun Z."/>
            <person name="Wang K."/>
            <person name="Pan B."/>
            <person name="Chen J."/>
            <person name="Bao Y."/>
            <person name="Liu F."/>
            <person name="Qi X."/>
            <person name="Gang D.R."/>
            <person name="Wen J."/>
            <person name="Li J."/>
        </authorList>
    </citation>
    <scope>NUCLEOTIDE SEQUENCE</scope>
    <source>
        <strain evidence="4">Dzin_1.0</strain>
    </source>
</reference>
<dbReference type="PANTHER" id="PTHR34574:SF10">
    <property type="entry name" value="OS09G0482800 PROTEIN"/>
    <property type="match status" value="1"/>
</dbReference>
<dbReference type="Pfam" id="PF13499">
    <property type="entry name" value="EF-hand_7"/>
    <property type="match status" value="1"/>
</dbReference>